<dbReference type="InterPro" id="IPR004556">
    <property type="entry name" value="HemK-like"/>
</dbReference>
<evidence type="ECO:0000313" key="8">
    <source>
        <dbReference type="EMBL" id="GLS03859.1"/>
    </source>
</evidence>
<dbReference type="InterPro" id="IPR019874">
    <property type="entry name" value="RF_methyltr_PrmC"/>
</dbReference>
<comment type="caution">
    <text evidence="8">The sequence shown here is derived from an EMBL/GenBank/DDBJ whole genome shotgun (WGS) entry which is preliminary data.</text>
</comment>
<dbReference type="InterPro" id="IPR040758">
    <property type="entry name" value="PrmC_N"/>
</dbReference>
<dbReference type="InterPro" id="IPR007848">
    <property type="entry name" value="Small_mtfrase_dom"/>
</dbReference>
<reference evidence="9" key="1">
    <citation type="journal article" date="2019" name="Int. J. Syst. Evol. Microbiol.">
        <title>The Global Catalogue of Microorganisms (GCM) 10K type strain sequencing project: providing services to taxonomists for standard genome sequencing and annotation.</title>
        <authorList>
            <consortium name="The Broad Institute Genomics Platform"/>
            <consortium name="The Broad Institute Genome Sequencing Center for Infectious Disease"/>
            <person name="Wu L."/>
            <person name="Ma J."/>
        </authorList>
    </citation>
    <scope>NUCLEOTIDE SEQUENCE [LARGE SCALE GENOMIC DNA]</scope>
    <source>
        <strain evidence="9">NBRC 104970</strain>
    </source>
</reference>
<dbReference type="NCBIfam" id="TIGR00536">
    <property type="entry name" value="hemK_fam"/>
    <property type="match status" value="1"/>
</dbReference>
<dbReference type="PANTHER" id="PTHR18895">
    <property type="entry name" value="HEMK METHYLTRANSFERASE"/>
    <property type="match status" value="1"/>
</dbReference>
<keyword evidence="3 5" id="KW-0949">S-adenosyl-L-methionine</keyword>
<dbReference type="Gene3D" id="3.40.50.150">
    <property type="entry name" value="Vaccinia Virus protein VP39"/>
    <property type="match status" value="1"/>
</dbReference>
<dbReference type="InterPro" id="IPR002052">
    <property type="entry name" value="DNA_methylase_N6_adenine_CS"/>
</dbReference>
<evidence type="ECO:0000256" key="1">
    <source>
        <dbReference type="ARBA" id="ARBA00022603"/>
    </source>
</evidence>
<dbReference type="RefSeq" id="WP_018746487.1">
    <property type="nucleotide sequence ID" value="NZ_BSOZ01000009.1"/>
</dbReference>
<sequence length="269" mass="28650">MPTAHQLLAHCGLDLVDARVLLQHAAGVSRAWLIAHGGDPLPDAAARLFETLAARRRAGEPVAYLVGAREFYGRDFAVSPAVLIPRPDTELLVELALARAPRAGRVLDLGTGSGCIPVTLKLERPDLTVSAVDLSVEALAVARNNALRLDARVRLVESDWFGALAGECFDLIVSNPPYIHADDAHLAQGDLRFEPRGALTDGGDGLAHLRRIVADAPAHLAPGGWLLFEHGYDQGAAARALLAAGDWQEIQTWSDLGDNERVTGGRLPG</sequence>
<evidence type="ECO:0000313" key="9">
    <source>
        <dbReference type="Proteomes" id="UP001156836"/>
    </source>
</evidence>
<dbReference type="EMBL" id="BSOZ01000009">
    <property type="protein sequence ID" value="GLS03859.1"/>
    <property type="molecule type" value="Genomic_DNA"/>
</dbReference>
<dbReference type="NCBIfam" id="TIGR03534">
    <property type="entry name" value="RF_mod_PrmC"/>
    <property type="match status" value="1"/>
</dbReference>
<feature type="domain" description="Release factor glutamine methyltransferase N-terminal" evidence="7">
    <location>
        <begin position="7"/>
        <end position="67"/>
    </location>
</feature>
<gene>
    <name evidence="5 8" type="primary">prmC</name>
    <name evidence="8" type="ORF">GCM10007860_10040</name>
</gene>
<dbReference type="GO" id="GO:0008168">
    <property type="term" value="F:methyltransferase activity"/>
    <property type="evidence" value="ECO:0007669"/>
    <property type="project" value="UniProtKB-KW"/>
</dbReference>
<protein>
    <recommendedName>
        <fullName evidence="5">Release factor glutamine methyltransferase</fullName>
        <shortName evidence="5">RF MTase</shortName>
        <ecNumber evidence="5">2.1.1.297</ecNumber>
    </recommendedName>
    <alternativeName>
        <fullName evidence="5">N5-glutamine methyltransferase PrmC</fullName>
    </alternativeName>
    <alternativeName>
        <fullName evidence="5">Protein-(glutamine-N5) MTase PrmC</fullName>
    </alternativeName>
    <alternativeName>
        <fullName evidence="5">Protein-glutamine N-methyltransferase PrmC</fullName>
    </alternativeName>
</protein>
<feature type="binding site" evidence="5">
    <location>
        <position position="175"/>
    </location>
    <ligand>
        <name>S-adenosyl-L-methionine</name>
        <dbReference type="ChEBI" id="CHEBI:59789"/>
    </ligand>
</feature>
<dbReference type="Proteomes" id="UP001156836">
    <property type="component" value="Unassembled WGS sequence"/>
</dbReference>
<dbReference type="SUPFAM" id="SSF53335">
    <property type="entry name" value="S-adenosyl-L-methionine-dependent methyltransferases"/>
    <property type="match status" value="1"/>
</dbReference>
<proteinExistence type="inferred from homology"/>
<comment type="similarity">
    <text evidence="5">Belongs to the protein N5-glutamine methyltransferase family. PrmC subfamily.</text>
</comment>
<dbReference type="InterPro" id="IPR050320">
    <property type="entry name" value="N5-glutamine_MTase"/>
</dbReference>
<evidence type="ECO:0000256" key="2">
    <source>
        <dbReference type="ARBA" id="ARBA00022679"/>
    </source>
</evidence>
<dbReference type="Pfam" id="PF05175">
    <property type="entry name" value="MTS"/>
    <property type="match status" value="1"/>
</dbReference>
<dbReference type="HAMAP" id="MF_02126">
    <property type="entry name" value="RF_methyltr_PrmC"/>
    <property type="match status" value="1"/>
</dbReference>
<keyword evidence="9" id="KW-1185">Reference proteome</keyword>
<feature type="binding site" evidence="5">
    <location>
        <begin position="175"/>
        <end position="178"/>
    </location>
    <ligand>
        <name>substrate</name>
    </ligand>
</feature>
<dbReference type="EC" id="2.1.1.297" evidence="5"/>
<feature type="domain" description="Methyltransferase small" evidence="6">
    <location>
        <begin position="89"/>
        <end position="183"/>
    </location>
</feature>
<dbReference type="CDD" id="cd02440">
    <property type="entry name" value="AdoMet_MTases"/>
    <property type="match status" value="1"/>
</dbReference>
<dbReference type="Pfam" id="PF17827">
    <property type="entry name" value="PrmC_N"/>
    <property type="match status" value="1"/>
</dbReference>
<keyword evidence="1 5" id="KW-0489">Methyltransferase</keyword>
<organism evidence="8 9">
    <name type="scientific">Chitiniphilus shinanonensis</name>
    <dbReference type="NCBI Taxonomy" id="553088"/>
    <lineage>
        <taxon>Bacteria</taxon>
        <taxon>Pseudomonadati</taxon>
        <taxon>Pseudomonadota</taxon>
        <taxon>Betaproteobacteria</taxon>
        <taxon>Neisseriales</taxon>
        <taxon>Chitinibacteraceae</taxon>
        <taxon>Chitiniphilus</taxon>
    </lineage>
</organism>
<dbReference type="GO" id="GO:0032259">
    <property type="term" value="P:methylation"/>
    <property type="evidence" value="ECO:0007669"/>
    <property type="project" value="UniProtKB-KW"/>
</dbReference>
<evidence type="ECO:0000259" key="6">
    <source>
        <dbReference type="Pfam" id="PF05175"/>
    </source>
</evidence>
<dbReference type="PANTHER" id="PTHR18895:SF74">
    <property type="entry name" value="MTRF1L RELEASE FACTOR GLUTAMINE METHYLTRANSFERASE"/>
    <property type="match status" value="1"/>
</dbReference>
<evidence type="ECO:0000256" key="4">
    <source>
        <dbReference type="ARBA" id="ARBA00048391"/>
    </source>
</evidence>
<evidence type="ECO:0000256" key="3">
    <source>
        <dbReference type="ARBA" id="ARBA00022691"/>
    </source>
</evidence>
<feature type="binding site" evidence="5">
    <location>
        <begin position="110"/>
        <end position="114"/>
    </location>
    <ligand>
        <name>S-adenosyl-L-methionine</name>
        <dbReference type="ChEBI" id="CHEBI:59789"/>
    </ligand>
</feature>
<dbReference type="Gene3D" id="1.10.8.10">
    <property type="entry name" value="DNA helicase RuvA subunit, C-terminal domain"/>
    <property type="match status" value="1"/>
</dbReference>
<comment type="catalytic activity">
    <reaction evidence="4 5">
        <text>L-glutaminyl-[peptide chain release factor] + S-adenosyl-L-methionine = N(5)-methyl-L-glutaminyl-[peptide chain release factor] + S-adenosyl-L-homocysteine + H(+)</text>
        <dbReference type="Rhea" id="RHEA:42896"/>
        <dbReference type="Rhea" id="RHEA-COMP:10271"/>
        <dbReference type="Rhea" id="RHEA-COMP:10272"/>
        <dbReference type="ChEBI" id="CHEBI:15378"/>
        <dbReference type="ChEBI" id="CHEBI:30011"/>
        <dbReference type="ChEBI" id="CHEBI:57856"/>
        <dbReference type="ChEBI" id="CHEBI:59789"/>
        <dbReference type="ChEBI" id="CHEBI:61891"/>
        <dbReference type="EC" id="2.1.1.297"/>
    </reaction>
</comment>
<keyword evidence="2 5" id="KW-0808">Transferase</keyword>
<comment type="function">
    <text evidence="5">Methylates the class 1 translation termination release factors RF1/PrfA and RF2/PrfB on the glutamine residue of the universally conserved GGQ motif.</text>
</comment>
<feature type="binding site" evidence="5">
    <location>
        <position position="133"/>
    </location>
    <ligand>
        <name>S-adenosyl-L-methionine</name>
        <dbReference type="ChEBI" id="CHEBI:59789"/>
    </ligand>
</feature>
<accession>A0ABQ6BQX5</accession>
<dbReference type="PROSITE" id="PS00092">
    <property type="entry name" value="N6_MTASE"/>
    <property type="match status" value="1"/>
</dbReference>
<evidence type="ECO:0000259" key="7">
    <source>
        <dbReference type="Pfam" id="PF17827"/>
    </source>
</evidence>
<name>A0ABQ6BQX5_9NEIS</name>
<evidence type="ECO:0000256" key="5">
    <source>
        <dbReference type="HAMAP-Rule" id="MF_02126"/>
    </source>
</evidence>
<dbReference type="InterPro" id="IPR029063">
    <property type="entry name" value="SAM-dependent_MTases_sf"/>
</dbReference>
<feature type="binding site" evidence="5">
    <location>
        <position position="160"/>
    </location>
    <ligand>
        <name>S-adenosyl-L-methionine</name>
        <dbReference type="ChEBI" id="CHEBI:59789"/>
    </ligand>
</feature>